<sequence length="31" mass="3221">MADIKSSAGINDNLDAASIEQHADVPLSCFS</sequence>
<accession>A0A0W0F6G6</accession>
<reference evidence="1 2" key="1">
    <citation type="submission" date="2015-12" db="EMBL/GenBank/DDBJ databases">
        <title>Draft genome sequence of Moniliophthora roreri, the causal agent of frosty pod rot of cacao.</title>
        <authorList>
            <person name="Aime M.C."/>
            <person name="Diaz-Valderrama J.R."/>
            <person name="Kijpornyongpan T."/>
            <person name="Phillips-Mora W."/>
        </authorList>
    </citation>
    <scope>NUCLEOTIDE SEQUENCE [LARGE SCALE GENOMIC DNA]</scope>
    <source>
        <strain evidence="1 2">MCA 2952</strain>
    </source>
</reference>
<dbReference type="Proteomes" id="UP000054988">
    <property type="component" value="Unassembled WGS sequence"/>
</dbReference>
<name>A0A0W0F6G6_MONRR</name>
<evidence type="ECO:0000313" key="1">
    <source>
        <dbReference type="EMBL" id="KTB31942.1"/>
    </source>
</evidence>
<protein>
    <submittedName>
        <fullName evidence="1">Uncharacterized protein</fullName>
    </submittedName>
</protein>
<proteinExistence type="predicted"/>
<organism evidence="1 2">
    <name type="scientific">Moniliophthora roreri</name>
    <name type="common">Frosty pod rot fungus</name>
    <name type="synonym">Monilia roreri</name>
    <dbReference type="NCBI Taxonomy" id="221103"/>
    <lineage>
        <taxon>Eukaryota</taxon>
        <taxon>Fungi</taxon>
        <taxon>Dikarya</taxon>
        <taxon>Basidiomycota</taxon>
        <taxon>Agaricomycotina</taxon>
        <taxon>Agaricomycetes</taxon>
        <taxon>Agaricomycetidae</taxon>
        <taxon>Agaricales</taxon>
        <taxon>Marasmiineae</taxon>
        <taxon>Marasmiaceae</taxon>
        <taxon>Moniliophthora</taxon>
    </lineage>
</organism>
<evidence type="ECO:0000313" key="2">
    <source>
        <dbReference type="Proteomes" id="UP000054988"/>
    </source>
</evidence>
<dbReference type="EMBL" id="LATX01002277">
    <property type="protein sequence ID" value="KTB31942.1"/>
    <property type="molecule type" value="Genomic_DNA"/>
</dbReference>
<gene>
    <name evidence="1" type="ORF">WG66_15479</name>
</gene>
<dbReference type="AlphaFoldDB" id="A0A0W0F6G6"/>
<comment type="caution">
    <text evidence="1">The sequence shown here is derived from an EMBL/GenBank/DDBJ whole genome shotgun (WGS) entry which is preliminary data.</text>
</comment>